<dbReference type="PANTHER" id="PTHR43767:SF1">
    <property type="entry name" value="NONRIBOSOMAL PEPTIDE SYNTHASE PES1 (EUROFUNG)-RELATED"/>
    <property type="match status" value="1"/>
</dbReference>
<dbReference type="AlphaFoldDB" id="A0A1N7Q406"/>
<dbReference type="OrthoDB" id="7315605at2"/>
<protein>
    <submittedName>
        <fullName evidence="3">Acyl-CoA synthetase (AMP-forming)/AMP-acid ligase II</fullName>
    </submittedName>
</protein>
<dbReference type="PROSITE" id="PS00455">
    <property type="entry name" value="AMP_BINDING"/>
    <property type="match status" value="1"/>
</dbReference>
<evidence type="ECO:0000313" key="4">
    <source>
        <dbReference type="Proteomes" id="UP000186141"/>
    </source>
</evidence>
<dbReference type="InterPro" id="IPR045851">
    <property type="entry name" value="AMP-bd_C_sf"/>
</dbReference>
<accession>A0A1N7Q406</accession>
<sequence length="542" mass="57937">MTLAATPSLQLAVQAARFAEHPLFILPQAVADLWGAGRTHWTYAEALAEVLRLRMSYAAAGYGPGHRVALLLENRPEHFFHWLALNGLGVAIVPINPDATPDEIAYLIGHSGAVLAVALPSRLAQMQGHGVPAITDDAAPPAAPGPAGTMPEPGTGECALIYTSGTTGKPKGCILSDLYFMQWGAWYAAQPAPIALREGAERLMTPLPAFHVNAMGNSFMGMLATGGAQVIIDRFHPRSWWDMARETGATCFHYLGVMPAILLAIPPGSGDRDHALRFGLGGGVHADHHAAFEDRFGVPLLEGWAMTETGGACILSAVAEPRNVGTRCLGRPDRPGPAMDYRLIDDQGLDVSPGIPGELVVRAWGDDPRRGLFSGYLNDPAATDAIWQGGWLHTGDIMRQGPDGALHFMDRKKNIIRRSGENIAALEVEGILNTHPQVAQVAVVAADDPLRGEEVMAVVVPKPGVDEAAVARALVDHAAGRLAYYKVPGFVVFRDALPVTSTQKVRKADLGGLTENPLADPRCHDLRAEKQALRKVRSETSH</sequence>
<dbReference type="PANTHER" id="PTHR43767">
    <property type="entry name" value="LONG-CHAIN-FATTY-ACID--COA LIGASE"/>
    <property type="match status" value="1"/>
</dbReference>
<dbReference type="STRING" id="1086013.SAMN05421774_10767"/>
<name>A0A1N7Q406_9RHOB</name>
<dbReference type="GO" id="GO:0016878">
    <property type="term" value="F:acid-thiol ligase activity"/>
    <property type="evidence" value="ECO:0007669"/>
    <property type="project" value="UniProtKB-ARBA"/>
</dbReference>
<dbReference type="InterPro" id="IPR050237">
    <property type="entry name" value="ATP-dep_AMP-bd_enzyme"/>
</dbReference>
<dbReference type="InterPro" id="IPR020845">
    <property type="entry name" value="AMP-binding_CS"/>
</dbReference>
<evidence type="ECO:0000259" key="2">
    <source>
        <dbReference type="Pfam" id="PF13193"/>
    </source>
</evidence>
<proteinExistence type="predicted"/>
<gene>
    <name evidence="3" type="ORF">SAMN05421774_10767</name>
</gene>
<dbReference type="RefSeq" id="WP_076533122.1">
    <property type="nucleotide sequence ID" value="NZ_BMEH01000007.1"/>
</dbReference>
<evidence type="ECO:0000313" key="3">
    <source>
        <dbReference type="EMBL" id="SIT17620.1"/>
    </source>
</evidence>
<feature type="domain" description="AMP-dependent synthetase/ligase" evidence="1">
    <location>
        <begin position="14"/>
        <end position="376"/>
    </location>
</feature>
<dbReference type="InterPro" id="IPR000873">
    <property type="entry name" value="AMP-dep_synth/lig_dom"/>
</dbReference>
<dbReference type="Pfam" id="PF13193">
    <property type="entry name" value="AMP-binding_C"/>
    <property type="match status" value="1"/>
</dbReference>
<reference evidence="3 4" key="1">
    <citation type="submission" date="2017-01" db="EMBL/GenBank/DDBJ databases">
        <authorList>
            <person name="Mah S.A."/>
            <person name="Swanson W.J."/>
            <person name="Moy G.W."/>
            <person name="Vacquier V.D."/>
        </authorList>
    </citation>
    <scope>NUCLEOTIDE SEQUENCE [LARGE SCALE GENOMIC DNA]</scope>
    <source>
        <strain evidence="3 4">DSM 26375</strain>
    </source>
</reference>
<evidence type="ECO:0000259" key="1">
    <source>
        <dbReference type="Pfam" id="PF00501"/>
    </source>
</evidence>
<dbReference type="Gene3D" id="3.40.50.12780">
    <property type="entry name" value="N-terminal domain of ligase-like"/>
    <property type="match status" value="1"/>
</dbReference>
<feature type="domain" description="AMP-binding enzyme C-terminal" evidence="2">
    <location>
        <begin position="427"/>
        <end position="504"/>
    </location>
</feature>
<dbReference type="InterPro" id="IPR042099">
    <property type="entry name" value="ANL_N_sf"/>
</dbReference>
<keyword evidence="4" id="KW-1185">Reference proteome</keyword>
<dbReference type="Proteomes" id="UP000186141">
    <property type="component" value="Unassembled WGS sequence"/>
</dbReference>
<dbReference type="Pfam" id="PF00501">
    <property type="entry name" value="AMP-binding"/>
    <property type="match status" value="1"/>
</dbReference>
<keyword evidence="3" id="KW-0436">Ligase</keyword>
<organism evidence="3 4">
    <name type="scientific">Gemmobacter megaterium</name>
    <dbReference type="NCBI Taxonomy" id="1086013"/>
    <lineage>
        <taxon>Bacteria</taxon>
        <taxon>Pseudomonadati</taxon>
        <taxon>Pseudomonadota</taxon>
        <taxon>Alphaproteobacteria</taxon>
        <taxon>Rhodobacterales</taxon>
        <taxon>Paracoccaceae</taxon>
        <taxon>Gemmobacter</taxon>
    </lineage>
</organism>
<dbReference type="Gene3D" id="3.30.300.30">
    <property type="match status" value="1"/>
</dbReference>
<dbReference type="SUPFAM" id="SSF56801">
    <property type="entry name" value="Acetyl-CoA synthetase-like"/>
    <property type="match status" value="1"/>
</dbReference>
<dbReference type="InterPro" id="IPR025110">
    <property type="entry name" value="AMP-bd_C"/>
</dbReference>
<dbReference type="EMBL" id="FTOT01000007">
    <property type="protein sequence ID" value="SIT17620.1"/>
    <property type="molecule type" value="Genomic_DNA"/>
</dbReference>